<evidence type="ECO:0000256" key="1">
    <source>
        <dbReference type="ARBA" id="ARBA00004141"/>
    </source>
</evidence>
<name>A0A5J9WQC9_9POAL</name>
<feature type="transmembrane region" description="Helical" evidence="9">
    <location>
        <begin position="45"/>
        <end position="66"/>
    </location>
</feature>
<evidence type="ECO:0000256" key="3">
    <source>
        <dbReference type="ARBA" id="ARBA00022448"/>
    </source>
</evidence>
<evidence type="ECO:0000256" key="9">
    <source>
        <dbReference type="SAM" id="Phobius"/>
    </source>
</evidence>
<feature type="transmembrane region" description="Helical" evidence="9">
    <location>
        <begin position="78"/>
        <end position="99"/>
    </location>
</feature>
<feature type="non-terminal residue" evidence="10">
    <location>
        <position position="1"/>
    </location>
</feature>
<keyword evidence="6" id="KW-0067">ATP-binding</keyword>
<comment type="subcellular location">
    <subcellularLocation>
        <location evidence="1">Membrane</location>
        <topology evidence="1">Multi-pass membrane protein</topology>
    </subcellularLocation>
</comment>
<sequence length="118" mass="12631">MAGVPASTIGAYVRDWNGRHWALLAGLLCGFGNGFQFMAGQAAGYAAADAVQALPLVSTAWAVILFGEFRKSSRRTYVLLTAMLSMFIFAVAVLTASAGHRKSGRHDISMPMLCYNVL</sequence>
<dbReference type="AlphaFoldDB" id="A0A5J9WQC9"/>
<evidence type="ECO:0000256" key="2">
    <source>
        <dbReference type="ARBA" id="ARBA00005931"/>
    </source>
</evidence>
<dbReference type="Gramene" id="TVU50127">
    <property type="protein sequence ID" value="TVU50127"/>
    <property type="gene ID" value="EJB05_01484"/>
</dbReference>
<proteinExistence type="inferred from homology"/>
<dbReference type="Pfam" id="PF07168">
    <property type="entry name" value="Ureide_permease"/>
    <property type="match status" value="1"/>
</dbReference>
<protein>
    <submittedName>
        <fullName evidence="10">Uncharacterized protein</fullName>
    </submittedName>
</protein>
<dbReference type="GO" id="GO:0005524">
    <property type="term" value="F:ATP binding"/>
    <property type="evidence" value="ECO:0007669"/>
    <property type="project" value="UniProtKB-KW"/>
</dbReference>
<keyword evidence="11" id="KW-1185">Reference proteome</keyword>
<gene>
    <name evidence="10" type="ORF">EJB05_01484</name>
</gene>
<accession>A0A5J9WQC9</accession>
<evidence type="ECO:0000256" key="5">
    <source>
        <dbReference type="ARBA" id="ARBA00022741"/>
    </source>
</evidence>
<evidence type="ECO:0000313" key="10">
    <source>
        <dbReference type="EMBL" id="TVU50127.1"/>
    </source>
</evidence>
<dbReference type="Proteomes" id="UP000324897">
    <property type="component" value="Chromosome 6"/>
</dbReference>
<dbReference type="InterPro" id="IPR030189">
    <property type="entry name" value="UPS_plant"/>
</dbReference>
<keyword evidence="5" id="KW-0547">Nucleotide-binding</keyword>
<dbReference type="GO" id="GO:0015505">
    <property type="term" value="F:uracil:monoatomic cation symporter activity"/>
    <property type="evidence" value="ECO:0007669"/>
    <property type="project" value="TreeGrafter"/>
</dbReference>
<dbReference type="EMBL" id="RWGY01000002">
    <property type="protein sequence ID" value="TVU50127.1"/>
    <property type="molecule type" value="Genomic_DNA"/>
</dbReference>
<comment type="similarity">
    <text evidence="2">Belongs to the plant ureide permease (TC 2.A.7.19) family.</text>
</comment>
<evidence type="ECO:0000256" key="4">
    <source>
        <dbReference type="ARBA" id="ARBA00022692"/>
    </source>
</evidence>
<dbReference type="InterPro" id="IPR009834">
    <property type="entry name" value="Ureide_permease"/>
</dbReference>
<keyword evidence="7 9" id="KW-1133">Transmembrane helix</keyword>
<keyword evidence="8 9" id="KW-0472">Membrane</keyword>
<dbReference type="OrthoDB" id="1910534at2759"/>
<dbReference type="PANTHER" id="PTHR31081">
    <property type="entry name" value="UREIDE PERMEASE 1-RELATED-RELATED"/>
    <property type="match status" value="1"/>
</dbReference>
<keyword evidence="4 9" id="KW-0812">Transmembrane</keyword>
<evidence type="ECO:0000256" key="7">
    <source>
        <dbReference type="ARBA" id="ARBA00022989"/>
    </source>
</evidence>
<dbReference type="PANTHER" id="PTHR31081:SF8">
    <property type="entry name" value="OS12G0503300 PROTEIN"/>
    <property type="match status" value="1"/>
</dbReference>
<reference evidence="10 11" key="1">
    <citation type="journal article" date="2019" name="Sci. Rep.">
        <title>A high-quality genome of Eragrostis curvula grass provides insights into Poaceae evolution and supports new strategies to enhance forage quality.</title>
        <authorList>
            <person name="Carballo J."/>
            <person name="Santos B.A.C.M."/>
            <person name="Zappacosta D."/>
            <person name="Garbus I."/>
            <person name="Selva J.P."/>
            <person name="Gallo C.A."/>
            <person name="Diaz A."/>
            <person name="Albertini E."/>
            <person name="Caccamo M."/>
            <person name="Echenique V."/>
        </authorList>
    </citation>
    <scope>NUCLEOTIDE SEQUENCE [LARGE SCALE GENOMIC DNA]</scope>
    <source>
        <strain evidence="11">cv. Victoria</strain>
        <tissue evidence="10">Leaf</tissue>
    </source>
</reference>
<feature type="transmembrane region" description="Helical" evidence="9">
    <location>
        <begin position="21"/>
        <end position="39"/>
    </location>
</feature>
<organism evidence="10 11">
    <name type="scientific">Eragrostis curvula</name>
    <name type="common">weeping love grass</name>
    <dbReference type="NCBI Taxonomy" id="38414"/>
    <lineage>
        <taxon>Eukaryota</taxon>
        <taxon>Viridiplantae</taxon>
        <taxon>Streptophyta</taxon>
        <taxon>Embryophyta</taxon>
        <taxon>Tracheophyta</taxon>
        <taxon>Spermatophyta</taxon>
        <taxon>Magnoliopsida</taxon>
        <taxon>Liliopsida</taxon>
        <taxon>Poales</taxon>
        <taxon>Poaceae</taxon>
        <taxon>PACMAD clade</taxon>
        <taxon>Chloridoideae</taxon>
        <taxon>Eragrostideae</taxon>
        <taxon>Eragrostidinae</taxon>
        <taxon>Eragrostis</taxon>
    </lineage>
</organism>
<evidence type="ECO:0000256" key="8">
    <source>
        <dbReference type="ARBA" id="ARBA00023136"/>
    </source>
</evidence>
<dbReference type="GO" id="GO:0005274">
    <property type="term" value="F:allantoin:proton symporter activity"/>
    <property type="evidence" value="ECO:0007669"/>
    <property type="project" value="TreeGrafter"/>
</dbReference>
<dbReference type="GO" id="GO:0016020">
    <property type="term" value="C:membrane"/>
    <property type="evidence" value="ECO:0007669"/>
    <property type="project" value="UniProtKB-SubCell"/>
</dbReference>
<keyword evidence="3" id="KW-0813">Transport</keyword>
<evidence type="ECO:0000256" key="6">
    <source>
        <dbReference type="ARBA" id="ARBA00022840"/>
    </source>
</evidence>
<comment type="caution">
    <text evidence="10">The sequence shown here is derived from an EMBL/GenBank/DDBJ whole genome shotgun (WGS) entry which is preliminary data.</text>
</comment>
<evidence type="ECO:0000313" key="11">
    <source>
        <dbReference type="Proteomes" id="UP000324897"/>
    </source>
</evidence>